<evidence type="ECO:0000313" key="3">
    <source>
        <dbReference type="EMBL" id="ASF00714.1"/>
    </source>
</evidence>
<dbReference type="PANTHER" id="PTHR43000">
    <property type="entry name" value="DTDP-D-GLUCOSE 4,6-DEHYDRATASE-RELATED"/>
    <property type="match status" value="1"/>
</dbReference>
<evidence type="ECO:0000256" key="1">
    <source>
        <dbReference type="ARBA" id="ARBA00007637"/>
    </source>
</evidence>
<evidence type="ECO:0000259" key="2">
    <source>
        <dbReference type="Pfam" id="PF01370"/>
    </source>
</evidence>
<dbReference type="Pfam" id="PF01370">
    <property type="entry name" value="Epimerase"/>
    <property type="match status" value="1"/>
</dbReference>
<dbReference type="Gene3D" id="3.40.50.720">
    <property type="entry name" value="NAD(P)-binding Rossmann-like Domain"/>
    <property type="match status" value="1"/>
</dbReference>
<reference evidence="3" key="1">
    <citation type="submission" date="2016-10" db="EMBL/GenBank/DDBJ databases">
        <authorList>
            <person name="Varghese N."/>
        </authorList>
    </citation>
    <scope>NUCLEOTIDE SEQUENCE</scope>
</reference>
<dbReference type="InterPro" id="IPR001509">
    <property type="entry name" value="Epimerase_deHydtase"/>
</dbReference>
<dbReference type="InterPro" id="IPR036291">
    <property type="entry name" value="NAD(P)-bd_dom_sf"/>
</dbReference>
<protein>
    <submittedName>
        <fullName evidence="3">Putative NAD-dependent epimerase/dehydratase family protein</fullName>
    </submittedName>
</protein>
<proteinExistence type="inferred from homology"/>
<dbReference type="Gene3D" id="3.90.25.10">
    <property type="entry name" value="UDP-galactose 4-epimerase, domain 1"/>
    <property type="match status" value="1"/>
</dbReference>
<comment type="similarity">
    <text evidence="1">Belongs to the NAD(P)-dependent epimerase/dehydratase family.</text>
</comment>
<feature type="domain" description="NAD-dependent epimerase/dehydratase" evidence="2">
    <location>
        <begin position="37"/>
        <end position="205"/>
    </location>
</feature>
<dbReference type="EMBL" id="KY052852">
    <property type="protein sequence ID" value="ASF00714.1"/>
    <property type="molecule type" value="Genomic_DNA"/>
</dbReference>
<organism evidence="3">
    <name type="scientific">uncultured virus</name>
    <dbReference type="NCBI Taxonomy" id="340016"/>
    <lineage>
        <taxon>Viruses</taxon>
        <taxon>environmental samples</taxon>
    </lineage>
</organism>
<accession>A0A218MN62</accession>
<name>A0A218MN62_9VIRU</name>
<dbReference type="CDD" id="cd08946">
    <property type="entry name" value="SDR_e"/>
    <property type="match status" value="1"/>
</dbReference>
<reference evidence="3" key="2">
    <citation type="journal article" date="2017" name="Nat. Commun.">
        <title>Single-virus genomics reveals hidden cosmopolitan and abundant viruses.</title>
        <authorList>
            <person name="Martinez-Hernandez F."/>
            <person name="Fornas O."/>
            <person name="Lluesma Gomez M."/>
            <person name="Bolduc B."/>
            <person name="de la Cruz Pena M.J."/>
            <person name="Martinez J.M."/>
            <person name="Anton J."/>
            <person name="Gasol J.M."/>
            <person name="Rosselli R."/>
            <person name="Rodriguez-Valera F."/>
            <person name="Sullivan M.B."/>
            <person name="Acinas S.G."/>
            <person name="Martinez-Garcia M."/>
        </authorList>
    </citation>
    <scope>NUCLEOTIDE SEQUENCE</scope>
</reference>
<sequence>MTKLSVYGGTGFVGGNFSRMYPDDTIVIPREQREPESDEILYFISTVDNYNVHTNITLDVETNLKVLCETLDKCRDSDVTFNFISSWFVYGDIPLPAREDSHCKPTGFYSITKRAAEDLVMSFCRTYGKNYRILRLANVMGAGDGKTSAKKNALAFMVDKMKKDEEIFLYDNGTPTRDMMHVKDTCRAIKLVCEKGNLNEIYNIATGQATQIGDIIYKAKEYLNSNSPVKSREAAEFHKIVQAKDCALDATKLNALGFKPEISIDDIVEELCIN</sequence>
<dbReference type="SUPFAM" id="SSF51735">
    <property type="entry name" value="NAD(P)-binding Rossmann-fold domains"/>
    <property type="match status" value="1"/>
</dbReference>